<protein>
    <submittedName>
        <fullName evidence="2">RES family NAD+ phosphorylase</fullName>
    </submittedName>
</protein>
<evidence type="ECO:0000259" key="1">
    <source>
        <dbReference type="SMART" id="SM00953"/>
    </source>
</evidence>
<evidence type="ECO:0000313" key="2">
    <source>
        <dbReference type="EMBL" id="MBC3808887.1"/>
    </source>
</evidence>
<proteinExistence type="predicted"/>
<evidence type="ECO:0000313" key="3">
    <source>
        <dbReference type="Proteomes" id="UP000648257"/>
    </source>
</evidence>
<sequence>MQSLFSKVKLQDVHENVFRNIVSLQVSQDLFDDLSDSPEDWALAQKVEDEVKPPTFVSATPIIHRPFEDAHWFNAITWPFQHWQASRYSDGQFGVWYGAESIATTAYETAYHWYFGLLADAGFQEKDVRVERKVYTVACDAALLDLRPFHKSQAGLMHKTDYSYTQAIGTRLHREGHPGLITHSVRNPSGHCYVILNPNVLSHPHHCCHLSYRLDGDVIYVEKKVGDNWLKIAISGL</sequence>
<reference evidence="2 3" key="1">
    <citation type="submission" date="2020-08" db="EMBL/GenBank/DDBJ databases">
        <title>Novel species isolated from subtropical streams in China.</title>
        <authorList>
            <person name="Lu H."/>
        </authorList>
    </citation>
    <scope>NUCLEOTIDE SEQUENCE [LARGE SCALE GENOMIC DNA]</scope>
    <source>
        <strain evidence="2 3">KACC 16656</strain>
    </source>
</reference>
<organism evidence="2 3">
    <name type="scientific">Undibacterium seohonense</name>
    <dbReference type="NCBI Taxonomy" id="1344950"/>
    <lineage>
        <taxon>Bacteria</taxon>
        <taxon>Pseudomonadati</taxon>
        <taxon>Pseudomonadota</taxon>
        <taxon>Betaproteobacteria</taxon>
        <taxon>Burkholderiales</taxon>
        <taxon>Oxalobacteraceae</taxon>
        <taxon>Undibacterium</taxon>
    </lineage>
</organism>
<dbReference type="SMART" id="SM00953">
    <property type="entry name" value="RES"/>
    <property type="match status" value="1"/>
</dbReference>
<keyword evidence="3" id="KW-1185">Reference proteome</keyword>
<comment type="caution">
    <text evidence="2">The sequence shown here is derived from an EMBL/GenBank/DDBJ whole genome shotgun (WGS) entry which is preliminary data.</text>
</comment>
<accession>A0ABR6X7Y8</accession>
<dbReference type="Pfam" id="PF08808">
    <property type="entry name" value="RES"/>
    <property type="match status" value="1"/>
</dbReference>
<gene>
    <name evidence="2" type="ORF">H8K52_16215</name>
</gene>
<dbReference type="InterPro" id="IPR014914">
    <property type="entry name" value="RES_dom"/>
</dbReference>
<name>A0ABR6X7Y8_9BURK</name>
<dbReference type="EMBL" id="JACOFW010000021">
    <property type="protein sequence ID" value="MBC3808887.1"/>
    <property type="molecule type" value="Genomic_DNA"/>
</dbReference>
<feature type="domain" description="RES" evidence="1">
    <location>
        <begin position="79"/>
        <end position="207"/>
    </location>
</feature>
<dbReference type="Proteomes" id="UP000648257">
    <property type="component" value="Unassembled WGS sequence"/>
</dbReference>
<dbReference type="RefSeq" id="WP_186923953.1">
    <property type="nucleotide sequence ID" value="NZ_JACOFW010000021.1"/>
</dbReference>